<dbReference type="GO" id="GO:0035438">
    <property type="term" value="F:cyclic-di-GMP binding"/>
    <property type="evidence" value="ECO:0007669"/>
    <property type="project" value="InterPro"/>
</dbReference>
<dbReference type="OrthoDB" id="7210926at2"/>
<dbReference type="EMBL" id="FNCV01000001">
    <property type="protein sequence ID" value="SDG42387.1"/>
    <property type="molecule type" value="Genomic_DNA"/>
</dbReference>
<organism evidence="2 3">
    <name type="scientific">Roseospirillum parvum</name>
    <dbReference type="NCBI Taxonomy" id="83401"/>
    <lineage>
        <taxon>Bacteria</taxon>
        <taxon>Pseudomonadati</taxon>
        <taxon>Pseudomonadota</taxon>
        <taxon>Alphaproteobacteria</taxon>
        <taxon>Rhodospirillales</taxon>
        <taxon>Rhodospirillaceae</taxon>
        <taxon>Roseospirillum</taxon>
    </lineage>
</organism>
<dbReference type="RefSeq" id="WP_092614096.1">
    <property type="nucleotide sequence ID" value="NZ_FNCV01000001.1"/>
</dbReference>
<gene>
    <name evidence="2" type="ORF">SAMN05421742_101206</name>
</gene>
<keyword evidence="3" id="KW-1185">Reference proteome</keyword>
<sequence>MSFGKRDSEAFREDARNRRQASRRRVLKAVKLIFNDGRSVLDASLRDMSETGARLTLSDRMMRLPELVILRLNDGRDVAAQVVRQNDRDIGLHFTDKIKVEQGKTGARANELLGMMESVAPYKLLRTMELYQHMGNPKITQHARSLGESFEALRNELRRIRDAEAAILAASRPDTDPE</sequence>
<dbReference type="AlphaFoldDB" id="A0A1G7U4M5"/>
<protein>
    <submittedName>
        <fullName evidence="2">PilZ domain-containing protein</fullName>
    </submittedName>
</protein>
<dbReference type="Pfam" id="PF07238">
    <property type="entry name" value="PilZ"/>
    <property type="match status" value="1"/>
</dbReference>
<name>A0A1G7U4M5_9PROT</name>
<dbReference type="Gene3D" id="2.40.10.220">
    <property type="entry name" value="predicted glycosyltransferase like domains"/>
    <property type="match status" value="1"/>
</dbReference>
<evidence type="ECO:0000313" key="3">
    <source>
        <dbReference type="Proteomes" id="UP000217076"/>
    </source>
</evidence>
<dbReference type="SUPFAM" id="SSF141371">
    <property type="entry name" value="PilZ domain-like"/>
    <property type="match status" value="1"/>
</dbReference>
<evidence type="ECO:0000259" key="1">
    <source>
        <dbReference type="Pfam" id="PF07238"/>
    </source>
</evidence>
<proteinExistence type="predicted"/>
<dbReference type="STRING" id="83401.SAMN05421742_101206"/>
<dbReference type="Proteomes" id="UP000217076">
    <property type="component" value="Unassembled WGS sequence"/>
</dbReference>
<accession>A0A1G7U4M5</accession>
<dbReference type="InterPro" id="IPR009875">
    <property type="entry name" value="PilZ_domain"/>
</dbReference>
<evidence type="ECO:0000313" key="2">
    <source>
        <dbReference type="EMBL" id="SDG42387.1"/>
    </source>
</evidence>
<feature type="domain" description="PilZ" evidence="1">
    <location>
        <begin position="17"/>
        <end position="102"/>
    </location>
</feature>
<reference evidence="3" key="1">
    <citation type="submission" date="2016-10" db="EMBL/GenBank/DDBJ databases">
        <authorList>
            <person name="Varghese N."/>
            <person name="Submissions S."/>
        </authorList>
    </citation>
    <scope>NUCLEOTIDE SEQUENCE [LARGE SCALE GENOMIC DNA]</scope>
    <source>
        <strain evidence="3">930I</strain>
    </source>
</reference>